<dbReference type="AlphaFoldDB" id="A0A5E4S7J2"/>
<evidence type="ECO:0000256" key="1">
    <source>
        <dbReference type="SAM" id="SignalP"/>
    </source>
</evidence>
<dbReference type="EMBL" id="CABPSK010000001">
    <property type="protein sequence ID" value="VVD70178.1"/>
    <property type="molecule type" value="Genomic_DNA"/>
</dbReference>
<accession>A0A5E4S7J2</accession>
<evidence type="ECO:0000313" key="3">
    <source>
        <dbReference type="Proteomes" id="UP000366945"/>
    </source>
</evidence>
<evidence type="ECO:0008006" key="4">
    <source>
        <dbReference type="Google" id="ProtNLM"/>
    </source>
</evidence>
<name>A0A5E4S7J2_9BURK</name>
<evidence type="ECO:0000313" key="2">
    <source>
        <dbReference type="EMBL" id="VVD70178.1"/>
    </source>
</evidence>
<keyword evidence="3" id="KW-1185">Reference proteome</keyword>
<organism evidence="2 3">
    <name type="scientific">Pandoraea pneumonica</name>
    <dbReference type="NCBI Taxonomy" id="2508299"/>
    <lineage>
        <taxon>Bacteria</taxon>
        <taxon>Pseudomonadati</taxon>
        <taxon>Pseudomonadota</taxon>
        <taxon>Betaproteobacteria</taxon>
        <taxon>Burkholderiales</taxon>
        <taxon>Burkholderiaceae</taxon>
        <taxon>Pandoraea</taxon>
    </lineage>
</organism>
<feature type="chain" id="PRO_5022890450" description="Lipoprotein" evidence="1">
    <location>
        <begin position="19"/>
        <end position="229"/>
    </location>
</feature>
<reference evidence="2 3" key="1">
    <citation type="submission" date="2019-08" db="EMBL/GenBank/DDBJ databases">
        <authorList>
            <person name="Peeters C."/>
        </authorList>
    </citation>
    <scope>NUCLEOTIDE SEQUENCE [LARGE SCALE GENOMIC DNA]</scope>
    <source>
        <strain evidence="2 3">LMG 31114</strain>
    </source>
</reference>
<gene>
    <name evidence="2" type="ORF">PPN31114_00567</name>
</gene>
<feature type="signal peptide" evidence="1">
    <location>
        <begin position="1"/>
        <end position="18"/>
    </location>
</feature>
<proteinExistence type="predicted"/>
<protein>
    <recommendedName>
        <fullName evidence="4">Lipoprotein</fullName>
    </recommendedName>
</protein>
<keyword evidence="1" id="KW-0732">Signal</keyword>
<sequence length="229" mass="23686">MRATFVCLVLLLAGPAMAQSSNCDCQQIVGACAASVRVVPTDAKKGSYGADLLITSTAPTCSKVDYFVDGTPYFTILNQGNTGEDRVFGQKPISRENVSSISCHVCASTTPRSAPAAQPVPARTNGLDGQWHAAACPGAPGWWGSGGPARDVTISLSLRAGQVVGTLDEHSAAYSYTAQLSGASVAEGAKLQSSVGSSHQMTLSADGKTLTDHWCNKDGGCAVCLMERQ</sequence>
<dbReference type="Proteomes" id="UP000366945">
    <property type="component" value="Unassembled WGS sequence"/>
</dbReference>